<evidence type="ECO:0000256" key="8">
    <source>
        <dbReference type="SAM" id="SignalP"/>
    </source>
</evidence>
<dbReference type="PANTHER" id="PTHR30026:SF22">
    <property type="entry name" value="OUTER MEMBRANE EFFLUX PROTEIN"/>
    <property type="match status" value="1"/>
</dbReference>
<feature type="signal peptide" evidence="8">
    <location>
        <begin position="1"/>
        <end position="29"/>
    </location>
</feature>
<dbReference type="GO" id="GO:1990281">
    <property type="term" value="C:efflux pump complex"/>
    <property type="evidence" value="ECO:0007669"/>
    <property type="project" value="TreeGrafter"/>
</dbReference>
<dbReference type="Gene3D" id="1.20.1600.10">
    <property type="entry name" value="Outer membrane efflux proteins (OEP)"/>
    <property type="match status" value="1"/>
</dbReference>
<sequence length="483" mass="51206">MKNRNRHCAATAAQMLSFALLLSLSTALAGCSTAGSGRPSVSFEDRTGAIREERPEVEQPADIAAAGQSLDGLVRVALYQSPQMLERAATIREATGNIKVAKGGYLPMVSGGVTGGVGDADGPSFVLSANQMLFDFGRTDRKVARADIAAQEAVLQFQSDADAVLMDVLEAYAEFSRYRDNVAIGEERVKRLSALSDLIGQRATAGATTQSDVLAAANSLEQARHDLLETKSERDRAANQLREYAGPAAVSLKAELLDALGTCTPSTTIAGSLPDIALANLKVAQATLDYEDARKARLPGIAAEAYGRQPLYDEGFRVGVNFNVLPTLFQGGAIEAGRQAAEEAVAVAKASLDTTRRKATLEALDAGTEMANARELIASSGTQTRLLDETRTLYRSQYFDLGTRNLTDLLNAEEDYYDALVARSDSERDLDVALLQCHLVNATLRAALGLSQFTLYGFPIDGFAIDVGGEPASIGEAGPSDAS</sequence>
<protein>
    <submittedName>
        <fullName evidence="9">TolC family protein</fullName>
    </submittedName>
</protein>
<evidence type="ECO:0000256" key="4">
    <source>
        <dbReference type="ARBA" id="ARBA00022452"/>
    </source>
</evidence>
<keyword evidence="5" id="KW-0812">Transmembrane</keyword>
<keyword evidence="6" id="KW-0472">Membrane</keyword>
<organism evidence="9 10">
    <name type="scientific">Martelella lutilitoris</name>
    <dbReference type="NCBI Taxonomy" id="2583532"/>
    <lineage>
        <taxon>Bacteria</taxon>
        <taxon>Pseudomonadati</taxon>
        <taxon>Pseudomonadota</taxon>
        <taxon>Alphaproteobacteria</taxon>
        <taxon>Hyphomicrobiales</taxon>
        <taxon>Aurantimonadaceae</taxon>
        <taxon>Martelella</taxon>
    </lineage>
</organism>
<comment type="subcellular location">
    <subcellularLocation>
        <location evidence="1">Cell outer membrane</location>
    </subcellularLocation>
</comment>
<name>A0A7T7HIJ6_9HYPH</name>
<evidence type="ECO:0000256" key="3">
    <source>
        <dbReference type="ARBA" id="ARBA00022448"/>
    </source>
</evidence>
<evidence type="ECO:0000256" key="2">
    <source>
        <dbReference type="ARBA" id="ARBA00007613"/>
    </source>
</evidence>
<evidence type="ECO:0000256" key="1">
    <source>
        <dbReference type="ARBA" id="ARBA00004442"/>
    </source>
</evidence>
<dbReference type="SUPFAM" id="SSF56954">
    <property type="entry name" value="Outer membrane efflux proteins (OEP)"/>
    <property type="match status" value="1"/>
</dbReference>
<accession>A0A7T7HIJ6</accession>
<evidence type="ECO:0000256" key="7">
    <source>
        <dbReference type="ARBA" id="ARBA00023237"/>
    </source>
</evidence>
<keyword evidence="8" id="KW-0732">Signal</keyword>
<evidence type="ECO:0000313" key="9">
    <source>
        <dbReference type="EMBL" id="QQM29787.1"/>
    </source>
</evidence>
<keyword evidence="7" id="KW-0998">Cell outer membrane</keyword>
<dbReference type="AlphaFoldDB" id="A0A7T7HIJ6"/>
<dbReference type="Pfam" id="PF02321">
    <property type="entry name" value="OEP"/>
    <property type="match status" value="2"/>
</dbReference>
<dbReference type="KEGG" id="mlut:JET14_16015"/>
<evidence type="ECO:0000256" key="5">
    <source>
        <dbReference type="ARBA" id="ARBA00022692"/>
    </source>
</evidence>
<dbReference type="GO" id="GO:0015562">
    <property type="term" value="F:efflux transmembrane transporter activity"/>
    <property type="evidence" value="ECO:0007669"/>
    <property type="project" value="InterPro"/>
</dbReference>
<keyword evidence="3" id="KW-0813">Transport</keyword>
<keyword evidence="4" id="KW-1134">Transmembrane beta strand</keyword>
<dbReference type="InterPro" id="IPR051906">
    <property type="entry name" value="TolC-like"/>
</dbReference>
<feature type="chain" id="PRO_5032718087" evidence="8">
    <location>
        <begin position="30"/>
        <end position="483"/>
    </location>
</feature>
<dbReference type="InterPro" id="IPR003423">
    <property type="entry name" value="OMP_efflux"/>
</dbReference>
<comment type="similarity">
    <text evidence="2">Belongs to the outer membrane factor (OMF) (TC 1.B.17) family.</text>
</comment>
<proteinExistence type="inferred from homology"/>
<evidence type="ECO:0000313" key="10">
    <source>
        <dbReference type="Proteomes" id="UP000596083"/>
    </source>
</evidence>
<dbReference type="GO" id="GO:0009279">
    <property type="term" value="C:cell outer membrane"/>
    <property type="evidence" value="ECO:0007669"/>
    <property type="project" value="UniProtKB-SubCell"/>
</dbReference>
<dbReference type="PANTHER" id="PTHR30026">
    <property type="entry name" value="OUTER MEMBRANE PROTEIN TOLC"/>
    <property type="match status" value="1"/>
</dbReference>
<dbReference type="GO" id="GO:0015288">
    <property type="term" value="F:porin activity"/>
    <property type="evidence" value="ECO:0007669"/>
    <property type="project" value="TreeGrafter"/>
</dbReference>
<reference evidence="9 10" key="1">
    <citation type="submission" date="2020-12" db="EMBL/GenBank/DDBJ databases">
        <authorList>
            <person name="Zheng R.K."/>
            <person name="Sun C.M."/>
        </authorList>
    </citation>
    <scope>NUCLEOTIDE SEQUENCE [LARGE SCALE GENOMIC DNA]</scope>
    <source>
        <strain evidence="9 10">ZRK001</strain>
    </source>
</reference>
<dbReference type="Proteomes" id="UP000596083">
    <property type="component" value="Chromosome"/>
</dbReference>
<gene>
    <name evidence="9" type="ORF">JET14_16015</name>
</gene>
<dbReference type="PROSITE" id="PS51257">
    <property type="entry name" value="PROKAR_LIPOPROTEIN"/>
    <property type="match status" value="1"/>
</dbReference>
<dbReference type="EMBL" id="CP066786">
    <property type="protein sequence ID" value="QQM29787.1"/>
    <property type="molecule type" value="Genomic_DNA"/>
</dbReference>
<evidence type="ECO:0000256" key="6">
    <source>
        <dbReference type="ARBA" id="ARBA00023136"/>
    </source>
</evidence>